<keyword evidence="2" id="KW-1185">Reference proteome</keyword>
<evidence type="ECO:0000313" key="2">
    <source>
        <dbReference type="Proteomes" id="UP001595075"/>
    </source>
</evidence>
<sequence>MIFLGSHLRCASVSDNIVQPFSLPHHVTIAITSRYSTHTQGIPSSPYHQKFSLESHIEPIYEANEGPFFLGCLTKAINPSTRSTSSLERIMLIRWIADTEERPSIAKDEPGRYHNNYNKYTYAHSS</sequence>
<name>A0ABR4CVN3_9HELO</name>
<evidence type="ECO:0000313" key="1">
    <source>
        <dbReference type="EMBL" id="KAL2073129.1"/>
    </source>
</evidence>
<comment type="caution">
    <text evidence="1">The sequence shown here is derived from an EMBL/GenBank/DDBJ whole genome shotgun (WGS) entry which is preliminary data.</text>
</comment>
<accession>A0ABR4CVN3</accession>
<gene>
    <name evidence="1" type="ORF">VTL71DRAFT_10453</name>
</gene>
<protein>
    <submittedName>
        <fullName evidence="1">Uncharacterized protein</fullName>
    </submittedName>
</protein>
<organism evidence="1 2">
    <name type="scientific">Oculimacula yallundae</name>
    <dbReference type="NCBI Taxonomy" id="86028"/>
    <lineage>
        <taxon>Eukaryota</taxon>
        <taxon>Fungi</taxon>
        <taxon>Dikarya</taxon>
        <taxon>Ascomycota</taxon>
        <taxon>Pezizomycotina</taxon>
        <taxon>Leotiomycetes</taxon>
        <taxon>Helotiales</taxon>
        <taxon>Ploettnerulaceae</taxon>
        <taxon>Oculimacula</taxon>
    </lineage>
</organism>
<proteinExistence type="predicted"/>
<dbReference type="EMBL" id="JAZHXI010000003">
    <property type="protein sequence ID" value="KAL2073129.1"/>
    <property type="molecule type" value="Genomic_DNA"/>
</dbReference>
<reference evidence="1 2" key="1">
    <citation type="journal article" date="2024" name="Commun. Biol.">
        <title>Comparative genomic analysis of thermophilic fungi reveals convergent evolutionary adaptations and gene losses.</title>
        <authorList>
            <person name="Steindorff A.S."/>
            <person name="Aguilar-Pontes M.V."/>
            <person name="Robinson A.J."/>
            <person name="Andreopoulos B."/>
            <person name="LaButti K."/>
            <person name="Kuo A."/>
            <person name="Mondo S."/>
            <person name="Riley R."/>
            <person name="Otillar R."/>
            <person name="Haridas S."/>
            <person name="Lipzen A."/>
            <person name="Grimwood J."/>
            <person name="Schmutz J."/>
            <person name="Clum A."/>
            <person name="Reid I.D."/>
            <person name="Moisan M.C."/>
            <person name="Butler G."/>
            <person name="Nguyen T.T.M."/>
            <person name="Dewar K."/>
            <person name="Conant G."/>
            <person name="Drula E."/>
            <person name="Henrissat B."/>
            <person name="Hansel C."/>
            <person name="Singer S."/>
            <person name="Hutchinson M.I."/>
            <person name="de Vries R.P."/>
            <person name="Natvig D.O."/>
            <person name="Powell A.J."/>
            <person name="Tsang A."/>
            <person name="Grigoriev I.V."/>
        </authorList>
    </citation>
    <scope>NUCLEOTIDE SEQUENCE [LARGE SCALE GENOMIC DNA]</scope>
    <source>
        <strain evidence="1 2">CBS 494.80</strain>
    </source>
</reference>
<dbReference type="Proteomes" id="UP001595075">
    <property type="component" value="Unassembled WGS sequence"/>
</dbReference>